<comment type="caution">
    <text evidence="3">The sequence shown here is derived from an EMBL/GenBank/DDBJ whole genome shotgun (WGS) entry which is preliminary data.</text>
</comment>
<proteinExistence type="predicted"/>
<gene>
    <name evidence="3" type="ORF">M472_01305</name>
</gene>
<dbReference type="InterPro" id="IPR013099">
    <property type="entry name" value="K_chnl_dom"/>
</dbReference>
<feature type="transmembrane region" description="Helical" evidence="1">
    <location>
        <begin position="29"/>
        <end position="47"/>
    </location>
</feature>
<accession>U2IXF9</accession>
<organism evidence="3 4">
    <name type="scientific">Sphingobacterium paucimobilis HER1398</name>
    <dbReference type="NCBI Taxonomy" id="1346330"/>
    <lineage>
        <taxon>Bacteria</taxon>
        <taxon>Pseudomonadati</taxon>
        <taxon>Bacteroidota</taxon>
        <taxon>Sphingobacteriia</taxon>
        <taxon>Sphingobacteriales</taxon>
        <taxon>Sphingobacteriaceae</taxon>
        <taxon>Sphingobacterium</taxon>
    </lineage>
</organism>
<evidence type="ECO:0000313" key="3">
    <source>
        <dbReference type="EMBL" id="ERJ57394.1"/>
    </source>
</evidence>
<dbReference type="SUPFAM" id="SSF81324">
    <property type="entry name" value="Voltage-gated potassium channels"/>
    <property type="match status" value="1"/>
</dbReference>
<keyword evidence="1" id="KW-0812">Transmembrane</keyword>
<dbReference type="Proteomes" id="UP000016584">
    <property type="component" value="Unassembled WGS sequence"/>
</dbReference>
<dbReference type="AlphaFoldDB" id="U2IXF9"/>
<dbReference type="STRING" id="1346330.M472_01305"/>
<name>U2IXF9_9SPHI</name>
<reference evidence="3 4" key="1">
    <citation type="journal article" date="2013" name="Genome Announc.">
        <title>The Draft Genome Sequence of Sphingomonas paucimobilis Strain HER1398 (Proteobacteria), Host to the Giant PAU Phage, Indicates That It Is a Member of the Genus Sphingobacterium (Bacteroidetes).</title>
        <authorList>
            <person name="White R.A.III."/>
            <person name="Suttle C.A."/>
        </authorList>
    </citation>
    <scope>NUCLEOTIDE SEQUENCE [LARGE SCALE GENOMIC DNA]</scope>
    <source>
        <strain evidence="3 4">HER1398</strain>
    </source>
</reference>
<dbReference type="Gene3D" id="1.10.287.70">
    <property type="match status" value="1"/>
</dbReference>
<evidence type="ECO:0000313" key="4">
    <source>
        <dbReference type="Proteomes" id="UP000016584"/>
    </source>
</evidence>
<keyword evidence="4" id="KW-1185">Reference proteome</keyword>
<feature type="domain" description="Potassium channel" evidence="2">
    <location>
        <begin position="10"/>
        <end position="78"/>
    </location>
</feature>
<keyword evidence="1" id="KW-0472">Membrane</keyword>
<evidence type="ECO:0000256" key="1">
    <source>
        <dbReference type="SAM" id="Phobius"/>
    </source>
</evidence>
<protein>
    <recommendedName>
        <fullName evidence="2">Potassium channel domain-containing protein</fullName>
    </recommendedName>
</protein>
<dbReference type="eggNOG" id="ENOG5032YV7">
    <property type="taxonomic scope" value="Bacteria"/>
</dbReference>
<feature type="transmembrane region" description="Helical" evidence="1">
    <location>
        <begin position="59"/>
        <end position="81"/>
    </location>
</feature>
<dbReference type="EMBL" id="ATDL01000022">
    <property type="protein sequence ID" value="ERJ57394.1"/>
    <property type="molecule type" value="Genomic_DNA"/>
</dbReference>
<dbReference type="Pfam" id="PF07885">
    <property type="entry name" value="Ion_trans_2"/>
    <property type="match status" value="1"/>
</dbReference>
<sequence length="116" mass="13292">MLHASQCTLWAVAYYFYPYISDLSSFDQAIYFSMITFTTICYGDVTINSEWRIMAGLEAVNGIMLIGWSTAMIFAFLQILYQQSWNTHSFGLKGLFNVSSKEEIDIHTKNESDNTI</sequence>
<dbReference type="RefSeq" id="WP_021072126.1">
    <property type="nucleotide sequence ID" value="NZ_ATDL01000022.1"/>
</dbReference>
<dbReference type="OrthoDB" id="9799090at2"/>
<dbReference type="PATRIC" id="fig|1346330.5.peg.4126"/>
<evidence type="ECO:0000259" key="2">
    <source>
        <dbReference type="Pfam" id="PF07885"/>
    </source>
</evidence>
<keyword evidence="1" id="KW-1133">Transmembrane helix</keyword>